<protein>
    <recommendedName>
        <fullName evidence="2">Ketosynthase family 3 (KS3) domain-containing protein</fullName>
    </recommendedName>
</protein>
<evidence type="ECO:0000259" key="2">
    <source>
        <dbReference type="PROSITE" id="PS52004"/>
    </source>
</evidence>
<dbReference type="SMART" id="SM00825">
    <property type="entry name" value="PKS_KS"/>
    <property type="match status" value="1"/>
</dbReference>
<dbReference type="InterPro" id="IPR018201">
    <property type="entry name" value="Ketoacyl_synth_AS"/>
</dbReference>
<name>A0A1U7N5M4_9CYAN</name>
<dbReference type="Pfam" id="PF00109">
    <property type="entry name" value="ketoacyl-synt"/>
    <property type="match status" value="1"/>
</dbReference>
<dbReference type="Gene3D" id="3.40.47.10">
    <property type="match status" value="1"/>
</dbReference>
<dbReference type="PANTHER" id="PTHR43074:SF1">
    <property type="entry name" value="BETA-KETOACYL SYNTHASE FAMILY PROTEIN-RELATED"/>
    <property type="match status" value="1"/>
</dbReference>
<dbReference type="GO" id="GO:0004315">
    <property type="term" value="F:3-oxoacyl-[acyl-carrier-protein] synthase activity"/>
    <property type="evidence" value="ECO:0007669"/>
    <property type="project" value="InterPro"/>
</dbReference>
<evidence type="ECO:0000313" key="4">
    <source>
        <dbReference type="Proteomes" id="UP000186657"/>
    </source>
</evidence>
<keyword evidence="4" id="KW-1185">Reference proteome</keyword>
<dbReference type="EMBL" id="MKZS01000001">
    <property type="protein sequence ID" value="OLT61248.1"/>
    <property type="molecule type" value="Genomic_DNA"/>
</dbReference>
<dbReference type="InterPro" id="IPR020841">
    <property type="entry name" value="PKS_Beta-ketoAc_synthase_dom"/>
</dbReference>
<dbReference type="AlphaFoldDB" id="A0A1U7N5M4"/>
<organism evidence="3 4">
    <name type="scientific">Moorena bouillonii PNG</name>
    <dbReference type="NCBI Taxonomy" id="568701"/>
    <lineage>
        <taxon>Bacteria</taxon>
        <taxon>Bacillati</taxon>
        <taxon>Cyanobacteriota</taxon>
        <taxon>Cyanophyceae</taxon>
        <taxon>Coleofasciculales</taxon>
        <taxon>Coleofasciculaceae</taxon>
        <taxon>Moorena</taxon>
    </lineage>
</organism>
<accession>A0A1U7N5M4</accession>
<comment type="caution">
    <text evidence="3">The sequence shown here is derived from an EMBL/GenBank/DDBJ whole genome shotgun (WGS) entry which is preliminary data.</text>
</comment>
<keyword evidence="1" id="KW-0808">Transferase</keyword>
<feature type="domain" description="Ketosynthase family 3 (KS3)" evidence="2">
    <location>
        <begin position="50"/>
        <end position="373"/>
    </location>
</feature>
<dbReference type="SUPFAM" id="SSF53901">
    <property type="entry name" value="Thiolase-like"/>
    <property type="match status" value="1"/>
</dbReference>
<evidence type="ECO:0000313" key="3">
    <source>
        <dbReference type="EMBL" id="OLT61248.1"/>
    </source>
</evidence>
<gene>
    <name evidence="3" type="ORF">BJP37_21740</name>
</gene>
<dbReference type="InterPro" id="IPR016039">
    <property type="entry name" value="Thiolase-like"/>
</dbReference>
<reference evidence="3 4" key="1">
    <citation type="submission" date="2016-10" db="EMBL/GenBank/DDBJ databases">
        <title>Comparative genomics uncovers the prolific and rare metabolic potential of the cyanobacterial genus Moorea.</title>
        <authorList>
            <person name="Leao T."/>
            <person name="Castelao G."/>
            <person name="Korobeynikov A."/>
            <person name="Monroe E.A."/>
            <person name="Podell S."/>
            <person name="Glukhov E."/>
            <person name="Allen E."/>
            <person name="Gerwick W.H."/>
            <person name="Gerwick L."/>
        </authorList>
    </citation>
    <scope>NUCLEOTIDE SEQUENCE [LARGE SCALE GENOMIC DNA]</scope>
    <source>
        <strain evidence="3 4">PNG5-198</strain>
    </source>
</reference>
<dbReference type="InterPro" id="IPR014030">
    <property type="entry name" value="Ketoacyl_synth_N"/>
</dbReference>
<evidence type="ECO:0000256" key="1">
    <source>
        <dbReference type="ARBA" id="ARBA00022679"/>
    </source>
</evidence>
<dbReference type="PROSITE" id="PS00606">
    <property type="entry name" value="KS3_1"/>
    <property type="match status" value="1"/>
</dbReference>
<proteinExistence type="predicted"/>
<sequence length="373" mass="41200">MSNSKLDMALAQLQEDLDSFEKNLIQRIQGKDTMSDKLTESSNINQKLPQTPIAIVGMASLLPKARNLQEYWTNILEKIDCITDVPASHWNVDDYYDPNPKAPDKTYCKRGGFIPHIDFNPMEFGLPPNILEVTDVSQLLSLVVAKEAMEDAGYGKSREFNRERTGVILGSALAKQLSTPLSVRLQYPIWEKVLKSSGLSDQDTKKIVEKIKLAYVQWNENAFPGMLANVIAGRIANRLDLGGTNCVVDAACASSLGALKMAMSELSEHRADMMLTGGVDTDNSLLAYICFSKTPAISPSQTIKPFDAESDGMMLGEGIGMLVLKRLEDAKRDNDTIYAVIKGIGTKFMGFREQGAGSREQIIRKRKEGRGKK</sequence>
<dbReference type="GO" id="GO:0006633">
    <property type="term" value="P:fatty acid biosynthetic process"/>
    <property type="evidence" value="ECO:0007669"/>
    <property type="project" value="InterPro"/>
</dbReference>
<dbReference type="Proteomes" id="UP000186657">
    <property type="component" value="Unassembled WGS sequence"/>
</dbReference>
<dbReference type="CDD" id="cd00833">
    <property type="entry name" value="PKS"/>
    <property type="match status" value="1"/>
</dbReference>
<dbReference type="PANTHER" id="PTHR43074">
    <property type="entry name" value="OMEGA-3 POLYUNSATURATED FATTY ACID SYNTHASE PFAB-RELATED"/>
    <property type="match status" value="1"/>
</dbReference>
<dbReference type="PROSITE" id="PS52004">
    <property type="entry name" value="KS3_2"/>
    <property type="match status" value="1"/>
</dbReference>
<dbReference type="InterPro" id="IPR052568">
    <property type="entry name" value="PKS-FAS_Synthase"/>
</dbReference>